<evidence type="ECO:0000313" key="6">
    <source>
        <dbReference type="Proteomes" id="UP000321224"/>
    </source>
</evidence>
<protein>
    <submittedName>
        <fullName evidence="3">Uncharacterized protein</fullName>
    </submittedName>
</protein>
<dbReference type="InterPro" id="IPR028994">
    <property type="entry name" value="Integrin_alpha_N"/>
</dbReference>
<dbReference type="InterPro" id="IPR017853">
    <property type="entry name" value="GH"/>
</dbReference>
<dbReference type="Proteomes" id="UP000321224">
    <property type="component" value="Unassembled WGS sequence"/>
</dbReference>
<feature type="signal peptide" evidence="2">
    <location>
        <begin position="1"/>
        <end position="18"/>
    </location>
</feature>
<gene>
    <name evidence="3" type="ORF">MVI01_10230</name>
    <name evidence="4" type="ORF">SAMN04488504_10692</name>
</gene>
<sequence length="806" mass="88978">MNRQLFLLAALGATAALANDTPVFQKNGKPFFVIGVYDYPDYDADSYPNYGTTPTYHPGIAREKDAFALSELASAGINTVRTRMQHLGLTDLTRAEDYGVYYVPFAYNYEPEPYGPGKIDWSHFTEFHVIGSPLDQKIAEIRHADSLLFYEHQDEAAWSREACILPGVNDPRPLDPDGCVIHTQGLLLWPSYEAALNYKDFVRARDPHHLMWANEAVIPENHPRNVGLARKWRLIADMWSQDTYPVYNHNWSTNANTNYPQEPGIPFPLIDQNAIGGALDRMKATYDADGVAPFVPAAPMFFVLEAQGFNECCWDWNGMPGRGRRPEYEELRFQAYSAIIHGSRGIWWWGTDSIGSSSLLWDHIKRLASQLRDLEPALVANTIAAGPGTWSVSAAFSAQVEGTLREVNGRRYLIVANKTNQPLQGVSFQVSSWNKAHAPGGPRVLFESRTGAYTASVPSPGASWTDDFGPWGVHVYTDAPDRRPPSDLDADGKSDPAVYTQSSTANVPSHFTVLRSAVDRKVGFDLGDLTDDLPLSGDFDGDGHTDFAVYTKKVLLPNATTWGGWYAWHSSRDNKDYWDTLGEVGDVPVVGDYDGDGRTDFGVYRAPTSCQTQDDLFIYRASHNGAVTTFSLGAECDDLPVSGDFDGDGHTDFAVFKKRVDLGGGTSWGGWYTWFSSSTLQKYWTDPQGPVGALPVVADYDGDRVADMGTYKTGTCGAPSTFKYVRSTDGQFITASLGECDDEPVVGDFDGDGADDLALYKRKVLLGNNTPWGGWFTIRPSQQPTQTLYYNLGEVGDVPASPAHFR</sequence>
<dbReference type="Gene3D" id="3.20.20.80">
    <property type="entry name" value="Glycosidases"/>
    <property type="match status" value="1"/>
</dbReference>
<evidence type="ECO:0000256" key="1">
    <source>
        <dbReference type="SAM" id="MobiDB-lite"/>
    </source>
</evidence>
<dbReference type="EMBL" id="FNAJ01000006">
    <property type="protein sequence ID" value="SDE34642.1"/>
    <property type="molecule type" value="Genomic_DNA"/>
</dbReference>
<evidence type="ECO:0000313" key="3">
    <source>
        <dbReference type="EMBL" id="GEL69239.1"/>
    </source>
</evidence>
<dbReference type="Proteomes" id="UP000198717">
    <property type="component" value="Unassembled WGS sequence"/>
</dbReference>
<dbReference type="RefSeq" id="WP_143043148.1">
    <property type="nucleotide sequence ID" value="NZ_BJVY01000004.1"/>
</dbReference>
<reference evidence="4 5" key="1">
    <citation type="submission" date="2016-10" db="EMBL/GenBank/DDBJ databases">
        <authorList>
            <person name="Varghese N."/>
            <person name="Submissions S."/>
        </authorList>
    </citation>
    <scope>NUCLEOTIDE SEQUENCE [LARGE SCALE GENOMIC DNA]</scope>
    <source>
        <strain evidence="4 5">DSM 2260</strain>
    </source>
</reference>
<feature type="region of interest" description="Disordered" evidence="1">
    <location>
        <begin position="476"/>
        <end position="501"/>
    </location>
</feature>
<evidence type="ECO:0000313" key="5">
    <source>
        <dbReference type="Proteomes" id="UP000198717"/>
    </source>
</evidence>
<comment type="caution">
    <text evidence="3">The sequence shown here is derived from an EMBL/GenBank/DDBJ whole genome shotgun (WGS) entry which is preliminary data.</text>
</comment>
<dbReference type="AlphaFoldDB" id="A0A511H927"/>
<accession>A0A511H927</accession>
<organism evidence="3 6">
    <name type="scientific">Myxococcus virescens</name>
    <dbReference type="NCBI Taxonomy" id="83456"/>
    <lineage>
        <taxon>Bacteria</taxon>
        <taxon>Pseudomonadati</taxon>
        <taxon>Myxococcota</taxon>
        <taxon>Myxococcia</taxon>
        <taxon>Myxococcales</taxon>
        <taxon>Cystobacterineae</taxon>
        <taxon>Myxococcaceae</taxon>
        <taxon>Myxococcus</taxon>
    </lineage>
</organism>
<name>A0A511H927_9BACT</name>
<feature type="chain" id="PRO_5022963952" evidence="2">
    <location>
        <begin position="19"/>
        <end position="806"/>
    </location>
</feature>
<proteinExistence type="predicted"/>
<evidence type="ECO:0000256" key="2">
    <source>
        <dbReference type="SAM" id="SignalP"/>
    </source>
</evidence>
<keyword evidence="5" id="KW-1185">Reference proteome</keyword>
<feature type="compositionally biased region" description="Basic and acidic residues" evidence="1">
    <location>
        <begin position="479"/>
        <end position="494"/>
    </location>
</feature>
<dbReference type="SUPFAM" id="SSF69318">
    <property type="entry name" value="Integrin alpha N-terminal domain"/>
    <property type="match status" value="1"/>
</dbReference>
<dbReference type="SUPFAM" id="SSF51445">
    <property type="entry name" value="(Trans)glycosidases"/>
    <property type="match status" value="1"/>
</dbReference>
<dbReference type="Gene3D" id="2.130.10.130">
    <property type="entry name" value="Integrin alpha, N-terminal"/>
    <property type="match status" value="1"/>
</dbReference>
<dbReference type="EMBL" id="BJVY01000004">
    <property type="protein sequence ID" value="GEL69239.1"/>
    <property type="molecule type" value="Genomic_DNA"/>
</dbReference>
<reference evidence="3 6" key="2">
    <citation type="submission" date="2019-07" db="EMBL/GenBank/DDBJ databases">
        <title>Whole genome shotgun sequence of Myxococcus virescens NBRC 100334.</title>
        <authorList>
            <person name="Hosoyama A."/>
            <person name="Uohara A."/>
            <person name="Ohji S."/>
            <person name="Ichikawa N."/>
        </authorList>
    </citation>
    <scope>NUCLEOTIDE SEQUENCE [LARGE SCALE GENOMIC DNA]</scope>
    <source>
        <strain evidence="3 6">NBRC 100334</strain>
    </source>
</reference>
<keyword evidence="2" id="KW-0732">Signal</keyword>
<evidence type="ECO:0000313" key="4">
    <source>
        <dbReference type="EMBL" id="SDE34642.1"/>
    </source>
</evidence>